<dbReference type="SUPFAM" id="SSF53850">
    <property type="entry name" value="Periplasmic binding protein-like II"/>
    <property type="match status" value="1"/>
</dbReference>
<evidence type="ECO:0000256" key="6">
    <source>
        <dbReference type="ARBA" id="ARBA00022989"/>
    </source>
</evidence>
<dbReference type="Gene3D" id="1.10.287.70">
    <property type="match status" value="1"/>
</dbReference>
<keyword evidence="7" id="KW-0406">Ion transport</keyword>
<proteinExistence type="inferred from homology"/>
<keyword evidence="12" id="KW-0407">Ion channel</keyword>
<evidence type="ECO:0000259" key="14">
    <source>
        <dbReference type="SMART" id="SM00079"/>
    </source>
</evidence>
<evidence type="ECO:0000256" key="1">
    <source>
        <dbReference type="ARBA" id="ARBA00004651"/>
    </source>
</evidence>
<evidence type="ECO:0000256" key="9">
    <source>
        <dbReference type="ARBA" id="ARBA00023170"/>
    </source>
</evidence>
<comment type="subcellular location">
    <subcellularLocation>
        <location evidence="1">Cell membrane</location>
        <topology evidence="1">Multi-pass membrane protein</topology>
    </subcellularLocation>
</comment>
<keyword evidence="8 13" id="KW-0472">Membrane</keyword>
<name>A0ABM1Z4V0_AEDAL</name>
<evidence type="ECO:0000256" key="2">
    <source>
        <dbReference type="ARBA" id="ARBA00008685"/>
    </source>
</evidence>
<dbReference type="EnsemblMetazoa" id="AALFPA23_015112.R21903">
    <property type="protein sequence ID" value="AALFPA23_015112.P21903"/>
    <property type="gene ID" value="AALFPA23_015112"/>
</dbReference>
<evidence type="ECO:0000256" key="13">
    <source>
        <dbReference type="SAM" id="Phobius"/>
    </source>
</evidence>
<dbReference type="InterPro" id="IPR015683">
    <property type="entry name" value="Ionotropic_Glu_rcpt"/>
</dbReference>
<feature type="domain" description="Ionotropic glutamate receptor L-glutamate and glycine-binding" evidence="15">
    <location>
        <begin position="411"/>
        <end position="481"/>
    </location>
</feature>
<reference evidence="16" key="2">
    <citation type="submission" date="2025-05" db="UniProtKB">
        <authorList>
            <consortium name="EnsemblMetazoa"/>
        </authorList>
    </citation>
    <scope>IDENTIFICATION</scope>
    <source>
        <strain evidence="16">Foshan</strain>
    </source>
</reference>
<protein>
    <submittedName>
        <fullName evidence="16">Uncharacterized protein</fullName>
    </submittedName>
</protein>
<dbReference type="InterPro" id="IPR019594">
    <property type="entry name" value="Glu/Gly-bd"/>
</dbReference>
<evidence type="ECO:0000256" key="7">
    <source>
        <dbReference type="ARBA" id="ARBA00023065"/>
    </source>
</evidence>
<feature type="transmembrane region" description="Helical" evidence="13">
    <location>
        <begin position="609"/>
        <end position="632"/>
    </location>
</feature>
<dbReference type="RefSeq" id="XP_062701044.1">
    <property type="nucleotide sequence ID" value="XM_062845060.1"/>
</dbReference>
<keyword evidence="3" id="KW-0813">Transport</keyword>
<evidence type="ECO:0000256" key="3">
    <source>
        <dbReference type="ARBA" id="ARBA00022448"/>
    </source>
</evidence>
<keyword evidence="4" id="KW-1003">Cell membrane</keyword>
<evidence type="ECO:0000259" key="15">
    <source>
        <dbReference type="SMART" id="SM00918"/>
    </source>
</evidence>
<dbReference type="GeneID" id="109405078"/>
<feature type="transmembrane region" description="Helical" evidence="13">
    <location>
        <begin position="537"/>
        <end position="555"/>
    </location>
</feature>
<evidence type="ECO:0000256" key="4">
    <source>
        <dbReference type="ARBA" id="ARBA00022475"/>
    </source>
</evidence>
<comment type="similarity">
    <text evidence="2">Belongs to the glutamate-gated ion channel (TC 1.A.10.1) family.</text>
</comment>
<dbReference type="InterPro" id="IPR001508">
    <property type="entry name" value="Iono_Glu_rcpt_met"/>
</dbReference>
<evidence type="ECO:0000256" key="8">
    <source>
        <dbReference type="ARBA" id="ARBA00023136"/>
    </source>
</evidence>
<keyword evidence="5 13" id="KW-0812">Transmembrane</keyword>
<evidence type="ECO:0000256" key="11">
    <source>
        <dbReference type="ARBA" id="ARBA00023286"/>
    </source>
</evidence>
<evidence type="ECO:0000256" key="10">
    <source>
        <dbReference type="ARBA" id="ARBA00023180"/>
    </source>
</evidence>
<dbReference type="Proteomes" id="UP000069940">
    <property type="component" value="Unassembled WGS sequence"/>
</dbReference>
<evidence type="ECO:0000313" key="17">
    <source>
        <dbReference type="Proteomes" id="UP000069940"/>
    </source>
</evidence>
<feature type="domain" description="Ionotropic glutamate receptor C-terminal" evidence="14">
    <location>
        <begin position="401"/>
        <end position="803"/>
    </location>
</feature>
<organism evidence="16 17">
    <name type="scientific">Aedes albopictus</name>
    <name type="common">Asian tiger mosquito</name>
    <name type="synonym">Stegomyia albopicta</name>
    <dbReference type="NCBI Taxonomy" id="7160"/>
    <lineage>
        <taxon>Eukaryota</taxon>
        <taxon>Metazoa</taxon>
        <taxon>Ecdysozoa</taxon>
        <taxon>Arthropoda</taxon>
        <taxon>Hexapoda</taxon>
        <taxon>Insecta</taxon>
        <taxon>Pterygota</taxon>
        <taxon>Neoptera</taxon>
        <taxon>Endopterygota</taxon>
        <taxon>Diptera</taxon>
        <taxon>Nematocera</taxon>
        <taxon>Culicoidea</taxon>
        <taxon>Culicidae</taxon>
        <taxon>Culicinae</taxon>
        <taxon>Aedini</taxon>
        <taxon>Aedes</taxon>
        <taxon>Stegomyia</taxon>
    </lineage>
</organism>
<dbReference type="CDD" id="cd13717">
    <property type="entry name" value="PBP2_iGluR_putative"/>
    <property type="match status" value="1"/>
</dbReference>
<keyword evidence="17" id="KW-1185">Reference proteome</keyword>
<keyword evidence="11" id="KW-1071">Ligand-gated ion channel</keyword>
<dbReference type="PANTHER" id="PTHR18966">
    <property type="entry name" value="IONOTROPIC GLUTAMATE RECEPTOR"/>
    <property type="match status" value="1"/>
</dbReference>
<dbReference type="SMART" id="SM00918">
    <property type="entry name" value="Lig_chan-Glu_bd"/>
    <property type="match status" value="1"/>
</dbReference>
<evidence type="ECO:0000313" key="16">
    <source>
        <dbReference type="EnsemblMetazoa" id="AALFPA23_015112.P21903"/>
    </source>
</evidence>
<keyword evidence="6 13" id="KW-1133">Transmembrane helix</keyword>
<feature type="transmembrane region" description="Helical" evidence="13">
    <location>
        <begin position="823"/>
        <end position="847"/>
    </location>
</feature>
<dbReference type="Pfam" id="PF00060">
    <property type="entry name" value="Lig_chan"/>
    <property type="match status" value="1"/>
</dbReference>
<dbReference type="Gene3D" id="3.40.190.10">
    <property type="entry name" value="Periplasmic binding protein-like II"/>
    <property type="match status" value="3"/>
</dbReference>
<dbReference type="SUPFAM" id="SSF81324">
    <property type="entry name" value="Voltage-gated potassium channels"/>
    <property type="match status" value="1"/>
</dbReference>
<keyword evidence="9" id="KW-0675">Receptor</keyword>
<accession>A0ABM1Z4V0</accession>
<dbReference type="Pfam" id="PF10613">
    <property type="entry name" value="Lig_chan-Glu_bd"/>
    <property type="match status" value="1"/>
</dbReference>
<evidence type="ECO:0000256" key="12">
    <source>
        <dbReference type="ARBA" id="ARBA00023303"/>
    </source>
</evidence>
<reference evidence="17" key="1">
    <citation type="journal article" date="2015" name="Proc. Natl. Acad. Sci. U.S.A.">
        <title>Genome sequence of the Asian Tiger mosquito, Aedes albopictus, reveals insights into its biology, genetics, and evolution.</title>
        <authorList>
            <person name="Chen X.G."/>
            <person name="Jiang X."/>
            <person name="Gu J."/>
            <person name="Xu M."/>
            <person name="Wu Y."/>
            <person name="Deng Y."/>
            <person name="Zhang C."/>
            <person name="Bonizzoni M."/>
            <person name="Dermauw W."/>
            <person name="Vontas J."/>
            <person name="Armbruster P."/>
            <person name="Huang X."/>
            <person name="Yang Y."/>
            <person name="Zhang H."/>
            <person name="He W."/>
            <person name="Peng H."/>
            <person name="Liu Y."/>
            <person name="Wu K."/>
            <person name="Chen J."/>
            <person name="Lirakis M."/>
            <person name="Topalis P."/>
            <person name="Van Leeuwen T."/>
            <person name="Hall A.B."/>
            <person name="Jiang X."/>
            <person name="Thorpe C."/>
            <person name="Mueller R.L."/>
            <person name="Sun C."/>
            <person name="Waterhouse R.M."/>
            <person name="Yan G."/>
            <person name="Tu Z.J."/>
            <person name="Fang X."/>
            <person name="James A.A."/>
        </authorList>
    </citation>
    <scope>NUCLEOTIDE SEQUENCE [LARGE SCALE GENOMIC DNA]</scope>
    <source>
        <strain evidence="17">Foshan</strain>
    </source>
</reference>
<dbReference type="InterPro" id="IPR001320">
    <property type="entry name" value="Iontro_rcpt_C"/>
</dbReference>
<keyword evidence="10" id="KW-0325">Glycoprotein</keyword>
<evidence type="ECO:0000256" key="5">
    <source>
        <dbReference type="ARBA" id="ARBA00022692"/>
    </source>
</evidence>
<sequence>MLVSFVNSNIEHVGKTMWWSKRLAVQWLILKFCIGYGEIAAQNSSAVFDENGNLMIGLVVIHEREQPEVPALTSQAIRSFLAGTSGVSIFDYYIVYNREHVVFTDNPELCSAMNRGVSVIVDFTWTDSNRIMTAANNFNVPYIHADAFSQTFLKVMENYLRARGANDVVHIFDSTEAADSAIYFLITESQLRTIIFDRLSDTSIARIKAVRPYPSYFTITAKTSEMNALFRKATAHGLVLKPDKWNLMFLEPNTDGFEYHDLYPTMSRLMLDNSTCCMLLNLDSDCKCPAGFKPWEAHLGNVVTSVLEKIRLDQHPLLSQDDCSVDESANRSNNAYDIAKDLRMDARFWMPDGSRMLRYNMNVSIWTSTEEDNSDAIQLGTIEKGEVMPFDGQKIKPTKRYFRVGTAESIPWAYRKRDPLTNEIILNYVGEPIWEGYCVDFLHQLSKVMDFDYDLVSPEKGTFGMRDKAGNWDGLIGDLVVGEIDFAMASMKMTAEREEVVDFVAPYFEQTGILIVMRKPVRETSLFKFMTVLRLEVWLSILLAIVATAVMLWLLDKFSPYSAKNNKQAYPYECRDFTLKESFWFALTSFTPQGGGEAPKALSGRTLVAAYWLFVVLMLATFTANLAAFLTVERMQTPVQSLEQLSRQSRIKYTVVKDSDTHDYFKNMKNAEDVLYQMWRNLTLSSGNDQTQYRVWDYPIKEQYINILAAIESANPVPSAEVGFQRVNDGLEADFAFVHDSAEIKYEISRNCNLTEVGEVFAEQPYAIAVQQGSHLQDELSYYILELQKDRYFESLTAKFWNNSVRGVCPNTDDSEGITLESLGGVFIATLVGLALAMVTLAGEVLYYRRKDLKAKLVQVEPMNEGKKKDGKDKHSLTFKNLLNTADMKNNLNKVVEKKIPKEITIGNKFVPASEKQQKISYISVFPKNPVN</sequence>
<dbReference type="SMART" id="SM00079">
    <property type="entry name" value="PBPe"/>
    <property type="match status" value="1"/>
</dbReference>
<dbReference type="PRINTS" id="PR00177">
    <property type="entry name" value="NMDARECEPTOR"/>
</dbReference>